<dbReference type="AlphaFoldDB" id="A0A7S2SLG1"/>
<dbReference type="GO" id="GO:0006900">
    <property type="term" value="P:vesicle budding from membrane"/>
    <property type="evidence" value="ECO:0007669"/>
    <property type="project" value="TreeGrafter"/>
</dbReference>
<dbReference type="EMBL" id="HBHK01024279">
    <property type="protein sequence ID" value="CAD9703519.1"/>
    <property type="molecule type" value="Transcribed_RNA"/>
</dbReference>
<proteinExistence type="predicted"/>
<evidence type="ECO:0000256" key="2">
    <source>
        <dbReference type="SAM" id="MobiDB-lite"/>
    </source>
</evidence>
<sequence length="227" mass="24549">MGNDKSKPKGGGGPPPPAAKQPAVSKTVDEASKMKATIDRLHQRRDFLEKKMDAEMKQAKLKSKKGDKKGALAHLKRKKMYEKEVDKIGNATLNLEQQCMALESTAVTKDIVDAMKQGKTAMQTVTAGLDADAVADLQDDIAELQQDQQAIDEAISTPITFGMDEDELEDELAELEAMGLEEEMNELPTVPTTAASSAVDKLPAVPTHKVADDDDAALKELEAQMMA</sequence>
<keyword evidence="1" id="KW-0175">Coiled coil</keyword>
<gene>
    <name evidence="3" type="ORF">QSP1433_LOCUS15300</name>
    <name evidence="4" type="ORF">QSP1433_LOCUS15301</name>
</gene>
<dbReference type="EMBL" id="HBHK01024278">
    <property type="protein sequence ID" value="CAD9703514.1"/>
    <property type="molecule type" value="Transcribed_RNA"/>
</dbReference>
<protein>
    <submittedName>
        <fullName evidence="4">Uncharacterized protein</fullName>
    </submittedName>
</protein>
<feature type="coiled-coil region" evidence="1">
    <location>
        <begin position="134"/>
        <end position="185"/>
    </location>
</feature>
<evidence type="ECO:0000313" key="3">
    <source>
        <dbReference type="EMBL" id="CAD9703514.1"/>
    </source>
</evidence>
<dbReference type="GO" id="GO:0032511">
    <property type="term" value="P:late endosome to vacuole transport via multivesicular body sorting pathway"/>
    <property type="evidence" value="ECO:0007669"/>
    <property type="project" value="TreeGrafter"/>
</dbReference>
<reference evidence="4" key="1">
    <citation type="submission" date="2021-01" db="EMBL/GenBank/DDBJ databases">
        <authorList>
            <person name="Corre E."/>
            <person name="Pelletier E."/>
            <person name="Niang G."/>
            <person name="Scheremetjew M."/>
            <person name="Finn R."/>
            <person name="Kale V."/>
            <person name="Holt S."/>
            <person name="Cochrane G."/>
            <person name="Meng A."/>
            <person name="Brown T."/>
            <person name="Cohen L."/>
        </authorList>
    </citation>
    <scope>NUCLEOTIDE SEQUENCE</scope>
    <source>
        <strain evidence="4">NY070348D</strain>
    </source>
</reference>
<dbReference type="GO" id="GO:0005771">
    <property type="term" value="C:multivesicular body"/>
    <property type="evidence" value="ECO:0007669"/>
    <property type="project" value="TreeGrafter"/>
</dbReference>
<name>A0A7S2SLG1_9STRA</name>
<dbReference type="Gene3D" id="1.10.287.1060">
    <property type="entry name" value="ESAT-6-like"/>
    <property type="match status" value="1"/>
</dbReference>
<feature type="region of interest" description="Disordered" evidence="2">
    <location>
        <begin position="1"/>
        <end position="32"/>
    </location>
</feature>
<evidence type="ECO:0000256" key="1">
    <source>
        <dbReference type="SAM" id="Coils"/>
    </source>
</evidence>
<dbReference type="Pfam" id="PF03357">
    <property type="entry name" value="Snf7"/>
    <property type="match status" value="1"/>
</dbReference>
<organism evidence="4">
    <name type="scientific">Mucochytrium quahogii</name>
    <dbReference type="NCBI Taxonomy" id="96639"/>
    <lineage>
        <taxon>Eukaryota</taxon>
        <taxon>Sar</taxon>
        <taxon>Stramenopiles</taxon>
        <taxon>Bigyra</taxon>
        <taxon>Labyrinthulomycetes</taxon>
        <taxon>Thraustochytrida</taxon>
        <taxon>Thraustochytriidae</taxon>
        <taxon>Mucochytrium</taxon>
    </lineage>
</organism>
<evidence type="ECO:0000313" key="4">
    <source>
        <dbReference type="EMBL" id="CAD9703519.1"/>
    </source>
</evidence>
<dbReference type="PANTHER" id="PTHR22761">
    <property type="entry name" value="CHARGED MULTIVESICULAR BODY PROTEIN"/>
    <property type="match status" value="1"/>
</dbReference>
<accession>A0A7S2SLG1</accession>
<dbReference type="InterPro" id="IPR005024">
    <property type="entry name" value="Snf7_fam"/>
</dbReference>